<evidence type="ECO:0000256" key="1">
    <source>
        <dbReference type="ARBA" id="ARBA00004251"/>
    </source>
</evidence>
<evidence type="ECO:0000259" key="13">
    <source>
        <dbReference type="PROSITE" id="PS50268"/>
    </source>
</evidence>
<dbReference type="GO" id="GO:0005886">
    <property type="term" value="C:plasma membrane"/>
    <property type="evidence" value="ECO:0007669"/>
    <property type="project" value="UniProtKB-SubCell"/>
</dbReference>
<dbReference type="GO" id="GO:0005509">
    <property type="term" value="F:calcium ion binding"/>
    <property type="evidence" value="ECO:0007669"/>
    <property type="project" value="UniProtKB-UniRule"/>
</dbReference>
<evidence type="ECO:0000256" key="3">
    <source>
        <dbReference type="ARBA" id="ARBA00022692"/>
    </source>
</evidence>
<dbReference type="FunFam" id="2.60.40.60:FF:000007">
    <property type="entry name" value="Protocadherin alpha 2"/>
    <property type="match status" value="1"/>
</dbReference>
<comment type="subcellular location">
    <subcellularLocation>
        <location evidence="1">Cell membrane</location>
        <topology evidence="1">Single-pass type I membrane protein</topology>
    </subcellularLocation>
</comment>
<name>A0A3B1J5T9_ASTMX</name>
<dbReference type="InterPro" id="IPR020894">
    <property type="entry name" value="Cadherin_CS"/>
</dbReference>
<dbReference type="PANTHER" id="PTHR24028:SF287">
    <property type="entry name" value="CADHERIN-RELATED NEURONAL RECEPTOR VARIABLE 1-RELATED"/>
    <property type="match status" value="1"/>
</dbReference>
<reference evidence="14" key="4">
    <citation type="submission" date="2025-09" db="UniProtKB">
        <authorList>
            <consortium name="Ensembl"/>
        </authorList>
    </citation>
    <scope>IDENTIFICATION</scope>
</reference>
<dbReference type="AlphaFoldDB" id="A0A3B1J5T9"/>
<evidence type="ECO:0000256" key="10">
    <source>
        <dbReference type="ARBA" id="ARBA00023180"/>
    </source>
</evidence>
<dbReference type="PANTHER" id="PTHR24028">
    <property type="entry name" value="CADHERIN-87A"/>
    <property type="match status" value="1"/>
</dbReference>
<dbReference type="Gene3D" id="2.60.40.60">
    <property type="entry name" value="Cadherins"/>
    <property type="match status" value="6"/>
</dbReference>
<reference evidence="15" key="2">
    <citation type="journal article" date="2014" name="Nat. Commun.">
        <title>The cavefish genome reveals candidate genes for eye loss.</title>
        <authorList>
            <person name="McGaugh S.E."/>
            <person name="Gross J.B."/>
            <person name="Aken B."/>
            <person name="Blin M."/>
            <person name="Borowsky R."/>
            <person name="Chalopin D."/>
            <person name="Hinaux H."/>
            <person name="Jeffery W.R."/>
            <person name="Keene A."/>
            <person name="Ma L."/>
            <person name="Minx P."/>
            <person name="Murphy D."/>
            <person name="O'Quin K.E."/>
            <person name="Retaux S."/>
            <person name="Rohner N."/>
            <person name="Searle S.M."/>
            <person name="Stahl B.A."/>
            <person name="Tabin C."/>
            <person name="Volff J.N."/>
            <person name="Yoshizawa M."/>
            <person name="Warren W.C."/>
        </authorList>
    </citation>
    <scope>NUCLEOTIDE SEQUENCE [LARGE SCALE GENOMIC DNA]</scope>
    <source>
        <strain evidence="15">female</strain>
    </source>
</reference>
<keyword evidence="6 11" id="KW-0106">Calcium</keyword>
<feature type="domain" description="Cadherin" evidence="13">
    <location>
        <begin position="166"/>
        <end position="247"/>
    </location>
</feature>
<feature type="transmembrane region" description="Helical" evidence="12">
    <location>
        <begin position="680"/>
        <end position="702"/>
    </location>
</feature>
<keyword evidence="7" id="KW-0130">Cell adhesion</keyword>
<feature type="domain" description="Cadherin" evidence="13">
    <location>
        <begin position="576"/>
        <end position="673"/>
    </location>
</feature>
<feature type="domain" description="Cadherin" evidence="13">
    <location>
        <begin position="48"/>
        <end position="156"/>
    </location>
</feature>
<evidence type="ECO:0000256" key="8">
    <source>
        <dbReference type="ARBA" id="ARBA00022989"/>
    </source>
</evidence>
<dbReference type="InterPro" id="IPR002126">
    <property type="entry name" value="Cadherin-like_dom"/>
</dbReference>
<dbReference type="PROSITE" id="PS00232">
    <property type="entry name" value="CADHERIN_1"/>
    <property type="match status" value="4"/>
</dbReference>
<dbReference type="GO" id="GO:0009653">
    <property type="term" value="P:anatomical structure morphogenesis"/>
    <property type="evidence" value="ECO:0007669"/>
    <property type="project" value="UniProtKB-ARBA"/>
</dbReference>
<feature type="domain" description="Cadherin" evidence="13">
    <location>
        <begin position="353"/>
        <end position="461"/>
    </location>
</feature>
<evidence type="ECO:0000256" key="12">
    <source>
        <dbReference type="SAM" id="Phobius"/>
    </source>
</evidence>
<keyword evidence="4" id="KW-0732">Signal</keyword>
<evidence type="ECO:0000256" key="6">
    <source>
        <dbReference type="ARBA" id="ARBA00022837"/>
    </source>
</evidence>
<evidence type="ECO:0000313" key="14">
    <source>
        <dbReference type="Ensembl" id="ENSAMXP00000037642.1"/>
    </source>
</evidence>
<evidence type="ECO:0000256" key="2">
    <source>
        <dbReference type="ARBA" id="ARBA00022475"/>
    </source>
</evidence>
<dbReference type="InterPro" id="IPR050174">
    <property type="entry name" value="Protocadherin/Cadherin-CA"/>
</dbReference>
<evidence type="ECO:0000256" key="7">
    <source>
        <dbReference type="ARBA" id="ARBA00022889"/>
    </source>
</evidence>
<accession>A0A3B1J5T9</accession>
<keyword evidence="9 12" id="KW-0472">Membrane</keyword>
<dbReference type="Proteomes" id="UP000018467">
    <property type="component" value="Unassembled WGS sequence"/>
</dbReference>
<proteinExistence type="predicted"/>
<keyword evidence="3 12" id="KW-0812">Transmembrane</keyword>
<feature type="domain" description="Cadherin" evidence="13">
    <location>
        <begin position="462"/>
        <end position="568"/>
    </location>
</feature>
<keyword evidence="2" id="KW-1003">Cell membrane</keyword>
<keyword evidence="5" id="KW-0677">Repeat</keyword>
<dbReference type="GO" id="GO:0007156">
    <property type="term" value="P:homophilic cell adhesion via plasma membrane adhesion molecules"/>
    <property type="evidence" value="ECO:0007669"/>
    <property type="project" value="InterPro"/>
</dbReference>
<dbReference type="SMART" id="SM00112">
    <property type="entry name" value="CA"/>
    <property type="match status" value="6"/>
</dbReference>
<dbReference type="InterPro" id="IPR015919">
    <property type="entry name" value="Cadherin-like_sf"/>
</dbReference>
<dbReference type="SUPFAM" id="SSF49313">
    <property type="entry name" value="Cadherin-like"/>
    <property type="match status" value="6"/>
</dbReference>
<dbReference type="Bgee" id="ENSAMXG00000034381">
    <property type="expression patterns" value="Expressed in brain and 2 other cell types or tissues"/>
</dbReference>
<dbReference type="Ensembl" id="ENSAMXT00000036438.1">
    <property type="protein sequence ID" value="ENSAMXP00000037642.1"/>
    <property type="gene ID" value="ENSAMXG00000034381.1"/>
</dbReference>
<feature type="domain" description="Cadherin" evidence="13">
    <location>
        <begin position="255"/>
        <end position="352"/>
    </location>
</feature>
<reference evidence="15" key="1">
    <citation type="submission" date="2013-03" db="EMBL/GenBank/DDBJ databases">
        <authorList>
            <person name="Jeffery W."/>
            <person name="Warren W."/>
            <person name="Wilson R.K."/>
        </authorList>
    </citation>
    <scope>NUCLEOTIDE SEQUENCE</scope>
    <source>
        <strain evidence="15">female</strain>
    </source>
</reference>
<dbReference type="FunFam" id="2.60.40.60:FF:000018">
    <property type="entry name" value="Protocadherin gamma c3"/>
    <property type="match status" value="1"/>
</dbReference>
<evidence type="ECO:0000256" key="5">
    <source>
        <dbReference type="ARBA" id="ARBA00022737"/>
    </source>
</evidence>
<keyword evidence="15" id="KW-1185">Reference proteome</keyword>
<evidence type="ECO:0000313" key="15">
    <source>
        <dbReference type="Proteomes" id="UP000018467"/>
    </source>
</evidence>
<dbReference type="InParanoid" id="A0A3B1J5T9"/>
<evidence type="ECO:0000256" key="4">
    <source>
        <dbReference type="ARBA" id="ARBA00022729"/>
    </source>
</evidence>
<keyword evidence="10" id="KW-0325">Glycoprotein</keyword>
<dbReference type="FunFam" id="2.60.40.60:FF:000002">
    <property type="entry name" value="Protocadherin alpha 2"/>
    <property type="match status" value="2"/>
</dbReference>
<dbReference type="Pfam" id="PF00028">
    <property type="entry name" value="Cadherin"/>
    <property type="match status" value="6"/>
</dbReference>
<dbReference type="CDD" id="cd11304">
    <property type="entry name" value="Cadherin_repeat"/>
    <property type="match status" value="6"/>
</dbReference>
<protein>
    <recommendedName>
        <fullName evidence="13">Cadherin domain-containing protein</fullName>
    </recommendedName>
</protein>
<dbReference type="FunFam" id="2.60.40.60:FF:000129">
    <property type="entry name" value="protocadherin alpha-C2 isoform X1"/>
    <property type="match status" value="2"/>
</dbReference>
<organism evidence="14 15">
    <name type="scientific">Astyanax mexicanus</name>
    <name type="common">Blind cave fish</name>
    <name type="synonym">Astyanax fasciatus mexicanus</name>
    <dbReference type="NCBI Taxonomy" id="7994"/>
    <lineage>
        <taxon>Eukaryota</taxon>
        <taxon>Metazoa</taxon>
        <taxon>Chordata</taxon>
        <taxon>Craniata</taxon>
        <taxon>Vertebrata</taxon>
        <taxon>Euteleostomi</taxon>
        <taxon>Actinopterygii</taxon>
        <taxon>Neopterygii</taxon>
        <taxon>Teleostei</taxon>
        <taxon>Ostariophysi</taxon>
        <taxon>Characiformes</taxon>
        <taxon>Characoidei</taxon>
        <taxon>Acestrorhamphidae</taxon>
        <taxon>Acestrorhamphinae</taxon>
        <taxon>Astyanax</taxon>
    </lineage>
</organism>
<dbReference type="PRINTS" id="PR00205">
    <property type="entry name" value="CADHERIN"/>
</dbReference>
<dbReference type="PROSITE" id="PS50268">
    <property type="entry name" value="CADHERIN_2"/>
    <property type="match status" value="6"/>
</dbReference>
<evidence type="ECO:0000256" key="11">
    <source>
        <dbReference type="PROSITE-ProRule" id="PRU00043"/>
    </source>
</evidence>
<keyword evidence="8 12" id="KW-1133">Transmembrane helix</keyword>
<evidence type="ECO:0000256" key="9">
    <source>
        <dbReference type="ARBA" id="ARBA00023136"/>
    </source>
</evidence>
<dbReference type="GeneTree" id="ENSGT00940000164173"/>
<reference evidence="14" key="3">
    <citation type="submission" date="2025-08" db="UniProtKB">
        <authorList>
            <consortium name="Ensembl"/>
        </authorList>
    </citation>
    <scope>IDENTIFICATION</scope>
</reference>
<sequence length="708" mass="76560">INYIVKEQLCPNSLACTETLEAIVNDPLQMHSVEIKILDTNDHSPVFPGKSQTIRVAESALVGSKFPLLGADDPDIGINSISSYKLSQNAFFNLEVHTDADQGPSAELVLLKSLDRERQATLRLVLTAVDGGRPPRSGTTEIHVVVLDANDNAPAFSKSVYKVSVPENTAIGTSVKYSFKQGQKGISDTFSIDFNTGEISLIGELDYESTGAYEIRVEARDGGSTPLASHCKVLVEVVDVNDNAPEIKLSSLLDSVPEDSRKGTVIALITVQDKDGGKNGKVHCFMSKNSPFVLESTQGKYYSLVLSGALDREEKQIYNVSITAIDEGTPPLSSTTVVTVRVSDVNDNPPRFPEASVNVYVKENSPAGSKFPLLGADDPDIGINSISSYKLSQNTFFNLEVHTDADQGPSAELVLLKSLDRERQATFRLVLTAVDGGRPPRSGTTEIHVVVLDANDNAPVFSKSLYKVLVSEDVALGTSVLKLNATDLDEGINSELLYSFKQGQKGISDKFTIDPGTGEISVIGELDYESTSAYEIRVEARDGGSTPLASHCKVLVEVVDVNDNAPEIKLSSLLDSVREDARKDTAIALITVQDKDGGKNGKVHCSMSKNSPFVLESTQEKYYSLVLSGTLDREKNELYNVSITATDEGTPPLSGTTVLTVRVSDVNDNPPLFPEASVNLILSLSILLCLTLLFKIIFNLIFTQLKMF</sequence>